<evidence type="ECO:0000313" key="4">
    <source>
        <dbReference type="Proteomes" id="UP000051562"/>
    </source>
</evidence>
<dbReference type="InterPro" id="IPR035959">
    <property type="entry name" value="RutC-like_sf"/>
</dbReference>
<dbReference type="CDD" id="cd02199">
    <property type="entry name" value="YjgF_YER057c_UK114_like_1"/>
    <property type="match status" value="1"/>
</dbReference>
<gene>
    <name evidence="2" type="ORF">ARD30_10915</name>
    <name evidence="3" type="ORF">SAMN05660750_02885</name>
</gene>
<dbReference type="PANTHER" id="PTHR43760">
    <property type="entry name" value="ENDORIBONUCLEASE-RELATED"/>
    <property type="match status" value="1"/>
</dbReference>
<dbReference type="Proteomes" id="UP000190130">
    <property type="component" value="Unassembled WGS sequence"/>
</dbReference>
<dbReference type="Gene3D" id="3.30.1330.40">
    <property type="entry name" value="RutC-like"/>
    <property type="match status" value="1"/>
</dbReference>
<dbReference type="EMBL" id="LMAR01000028">
    <property type="protein sequence ID" value="KQK31115.1"/>
    <property type="molecule type" value="Genomic_DNA"/>
</dbReference>
<dbReference type="Proteomes" id="UP000051562">
    <property type="component" value="Unassembled WGS sequence"/>
</dbReference>
<dbReference type="STRING" id="53254.SAMN05660750_02885"/>
<sequence length="152" mass="16138">MSAEDRLKELGLTLPEVPTPVATYVSFKQVGDMVYLSGQGPKRADGTYPTGKVGKDVTIEEAYEHAKQTGLGLLAAMKKAVGSLDKVEVVKLLGMVNGVPDFADQPKVINGCSDLFVAVLGERGRHARSAVGMGSLPNNMTVEIEVIIKVLP</sequence>
<proteinExistence type="predicted"/>
<name>A0A0Q3KN61_9HYPH</name>
<dbReference type="SUPFAM" id="SSF55298">
    <property type="entry name" value="YjgF-like"/>
    <property type="match status" value="1"/>
</dbReference>
<protein>
    <submittedName>
        <fullName evidence="3">Enamine deaminase RidA, house cleaning of reactive enamine intermediates, YjgF/YER057c/UK114 family</fullName>
    </submittedName>
</protein>
<keyword evidence="4" id="KW-1185">Reference proteome</keyword>
<dbReference type="PANTHER" id="PTHR43760:SF1">
    <property type="entry name" value="ENDORIBONUCLEASE L-PSP_CHORISMATE MUTASE-LIKE DOMAIN-CONTAINING PROTEIN"/>
    <property type="match status" value="1"/>
</dbReference>
<dbReference type="AlphaFoldDB" id="A0A0Q3KN61"/>
<organism evidence="2 4">
    <name type="scientific">Bosea thiooxidans</name>
    <dbReference type="NCBI Taxonomy" id="53254"/>
    <lineage>
        <taxon>Bacteria</taxon>
        <taxon>Pseudomonadati</taxon>
        <taxon>Pseudomonadota</taxon>
        <taxon>Alphaproteobacteria</taxon>
        <taxon>Hyphomicrobiales</taxon>
        <taxon>Boseaceae</taxon>
        <taxon>Bosea</taxon>
    </lineage>
</organism>
<evidence type="ECO:0000313" key="5">
    <source>
        <dbReference type="Proteomes" id="UP000190130"/>
    </source>
</evidence>
<dbReference type="InterPro" id="IPR013813">
    <property type="entry name" value="Endoribo_LPSP/chorism_mut-like"/>
</dbReference>
<feature type="domain" description="Endoribonuclease L-PSP/chorismate mutase-like" evidence="1">
    <location>
        <begin position="4"/>
        <end position="139"/>
    </location>
</feature>
<dbReference type="OrthoDB" id="9806350at2"/>
<reference evidence="2 4" key="1">
    <citation type="submission" date="2015-10" db="EMBL/GenBank/DDBJ databases">
        <title>Draft genome of Bosea thiooxidans.</title>
        <authorList>
            <person name="Wang X."/>
        </authorList>
    </citation>
    <scope>NUCLEOTIDE SEQUENCE [LARGE SCALE GENOMIC DNA]</scope>
    <source>
        <strain evidence="2 4">CGMCC 9174</strain>
    </source>
</reference>
<evidence type="ECO:0000313" key="3">
    <source>
        <dbReference type="EMBL" id="SKB90024.1"/>
    </source>
</evidence>
<dbReference type="RefSeq" id="WP_055727611.1">
    <property type="nucleotide sequence ID" value="NZ_FUYX01000007.1"/>
</dbReference>
<accession>A0A0Q3KN61</accession>
<dbReference type="Pfam" id="PF14588">
    <property type="entry name" value="YjgF_endoribonc"/>
    <property type="match status" value="1"/>
</dbReference>
<reference evidence="3 5" key="2">
    <citation type="submission" date="2017-02" db="EMBL/GenBank/DDBJ databases">
        <authorList>
            <person name="Peterson S.W."/>
        </authorList>
    </citation>
    <scope>NUCLEOTIDE SEQUENCE [LARGE SCALE GENOMIC DNA]</scope>
    <source>
        <strain evidence="3 5">DSM 9653</strain>
    </source>
</reference>
<evidence type="ECO:0000313" key="2">
    <source>
        <dbReference type="EMBL" id="KQK31115.1"/>
    </source>
</evidence>
<dbReference type="EMBL" id="FUYX01000007">
    <property type="protein sequence ID" value="SKB90024.1"/>
    <property type="molecule type" value="Genomic_DNA"/>
</dbReference>
<evidence type="ECO:0000259" key="1">
    <source>
        <dbReference type="Pfam" id="PF14588"/>
    </source>
</evidence>